<dbReference type="InterPro" id="IPR050361">
    <property type="entry name" value="MPP/UQCRC_Complex"/>
</dbReference>
<keyword evidence="5" id="KW-1185">Reference proteome</keyword>
<accession>A0A1M4PNK9</accession>
<dbReference type="InterPro" id="IPR001431">
    <property type="entry name" value="Pept_M16_Zn_BS"/>
</dbReference>
<evidence type="ECO:0000313" key="5">
    <source>
        <dbReference type="Proteomes" id="UP000245423"/>
    </source>
</evidence>
<dbReference type="SUPFAM" id="SSF63411">
    <property type="entry name" value="LuxS/MPP-like metallohydrolase"/>
    <property type="match status" value="2"/>
</dbReference>
<evidence type="ECO:0000259" key="2">
    <source>
        <dbReference type="Pfam" id="PF00675"/>
    </source>
</evidence>
<dbReference type="EMBL" id="LT669839">
    <property type="protein sequence ID" value="SHD77067.1"/>
    <property type="molecule type" value="Genomic_DNA"/>
</dbReference>
<proteinExistence type="inferred from homology"/>
<dbReference type="PROSITE" id="PS00143">
    <property type="entry name" value="INSULINASE"/>
    <property type="match status" value="1"/>
</dbReference>
<dbReference type="RefSeq" id="WP_279385990.1">
    <property type="nucleotide sequence ID" value="NZ_LT669839.1"/>
</dbReference>
<feature type="domain" description="Peptidase M16 N-terminal" evidence="2">
    <location>
        <begin position="13"/>
        <end position="158"/>
    </location>
</feature>
<reference evidence="4 5" key="1">
    <citation type="submission" date="2016-11" db="EMBL/GenBank/DDBJ databases">
        <authorList>
            <person name="Manzoor S."/>
        </authorList>
    </citation>
    <scope>NUCLEOTIDE SEQUENCE [LARGE SCALE GENOMIC DNA]</scope>
    <source>
        <strain evidence="4">Clostridium ultunense strain Esp</strain>
    </source>
</reference>
<keyword evidence="4" id="KW-0378">Hydrolase</keyword>
<dbReference type="Pfam" id="PF00675">
    <property type="entry name" value="Peptidase_M16"/>
    <property type="match status" value="1"/>
</dbReference>
<dbReference type="Gene3D" id="3.30.830.10">
    <property type="entry name" value="Metalloenzyme, LuxS/M16 peptidase-like"/>
    <property type="match status" value="2"/>
</dbReference>
<organism evidence="4 5">
    <name type="scientific">[Clostridium] ultunense Esp</name>
    <dbReference type="NCBI Taxonomy" id="1288971"/>
    <lineage>
        <taxon>Bacteria</taxon>
        <taxon>Bacillati</taxon>
        <taxon>Bacillota</taxon>
        <taxon>Tissierellia</taxon>
        <taxon>Tissierellales</taxon>
        <taxon>Tepidimicrobiaceae</taxon>
        <taxon>Schnuerera</taxon>
    </lineage>
</organism>
<dbReference type="EC" id="3.4.24.-" evidence="4"/>
<dbReference type="GO" id="GO:0046872">
    <property type="term" value="F:metal ion binding"/>
    <property type="evidence" value="ECO:0007669"/>
    <property type="project" value="InterPro"/>
</dbReference>
<comment type="similarity">
    <text evidence="1">Belongs to the peptidase M16 family.</text>
</comment>
<protein>
    <submittedName>
        <fullName evidence="4">Specific processing protease</fullName>
        <ecNumber evidence="4">3.4.24.-</ecNumber>
    </submittedName>
</protein>
<evidence type="ECO:0000256" key="1">
    <source>
        <dbReference type="ARBA" id="ARBA00007261"/>
    </source>
</evidence>
<dbReference type="GO" id="GO:0006508">
    <property type="term" value="P:proteolysis"/>
    <property type="evidence" value="ECO:0007669"/>
    <property type="project" value="UniProtKB-KW"/>
</dbReference>
<name>A0A1M4PNK9_9FIRM</name>
<feature type="domain" description="Peptidase M16 C-terminal" evidence="3">
    <location>
        <begin position="165"/>
        <end position="274"/>
    </location>
</feature>
<dbReference type="InterPro" id="IPR011765">
    <property type="entry name" value="Pept_M16_N"/>
</dbReference>
<dbReference type="PANTHER" id="PTHR11851">
    <property type="entry name" value="METALLOPROTEASE"/>
    <property type="match status" value="1"/>
</dbReference>
<dbReference type="InterPro" id="IPR011249">
    <property type="entry name" value="Metalloenz_LuxS/M16"/>
</dbReference>
<evidence type="ECO:0000259" key="3">
    <source>
        <dbReference type="Pfam" id="PF05193"/>
    </source>
</evidence>
<dbReference type="FunFam" id="3.30.830.10:FF:000008">
    <property type="entry name" value="Mitochondrial-processing peptidase subunit beta"/>
    <property type="match status" value="1"/>
</dbReference>
<dbReference type="GO" id="GO:0004222">
    <property type="term" value="F:metalloendopeptidase activity"/>
    <property type="evidence" value="ECO:0007669"/>
    <property type="project" value="InterPro"/>
</dbReference>
<dbReference type="PANTHER" id="PTHR11851:SF49">
    <property type="entry name" value="MITOCHONDRIAL-PROCESSING PEPTIDASE SUBUNIT ALPHA"/>
    <property type="match status" value="1"/>
</dbReference>
<sequence>MYLKDKLDNGVTVVMENIPYVNSVSIGILVSNGVIKEEKYVNGISHFIEHMLFKGTTNRTAKEIAQSIDNIGGQLNAFTSTEYTCFYVKVLDNHLPIAIDLLSDMFNNSIFNEKDIEKEKGVILEEIKMYLDSPEDIVYDLLSELMFEDTPLALPILGSIETINNLNRETILKYFKENYTPENMVISIVGNFDSKDTIKLLNECFNNNTKGHSNNYKKNNMPKFKQKLRYQQKDIEQLNLCIGMEGVKRGSDDLYPLMVMNNIFGGSMSSRIISKNKGRKRISIFCVFPCYIFPRRRSIYHIRWFGY</sequence>
<dbReference type="AlphaFoldDB" id="A0A1M4PNK9"/>
<evidence type="ECO:0000313" key="4">
    <source>
        <dbReference type="EMBL" id="SHD77067.1"/>
    </source>
</evidence>
<dbReference type="Pfam" id="PF05193">
    <property type="entry name" value="Peptidase_M16_C"/>
    <property type="match status" value="1"/>
</dbReference>
<dbReference type="InterPro" id="IPR007863">
    <property type="entry name" value="Peptidase_M16_C"/>
</dbReference>
<gene>
    <name evidence="4" type="ORF">CUESP1_1704</name>
</gene>
<keyword evidence="4" id="KW-0645">Protease</keyword>
<dbReference type="Proteomes" id="UP000245423">
    <property type="component" value="Chromosome 1"/>
</dbReference>